<sequence length="263" mass="28153">MNTSMMVYAGNVADGLGKPLDCSALQQRNLEERKKFVTNSPKRVRTKLDASGNPTGPKPPWEMAAGTGMTYSSAYSTIPGASGVRTFSSNKLSDTYIDKTARGGTAAQRRGLNKAIREDTSSTHAAAKKKAGALCNEYVHPGGGKGAHAECKIFNQLSNMMKSGAKLQGGSVLLNIDWRSNGSGGPQYSGMPCPDCYAMLCNAANQCDIQILICNFMNQPVALHKADCNRQGGYRRLAKMVDGRATNGRMDPPPDIERTALLL</sequence>
<reference evidence="1" key="1">
    <citation type="submission" date="2022-10" db="EMBL/GenBank/DDBJ databases">
        <title>Characterization and whole genome sequencing of a new Roseateles species, isolated from fresh water.</title>
        <authorList>
            <person name="Guliayeva D.Y."/>
            <person name="Akhremchuk A.E."/>
            <person name="Sikolenko M.A."/>
            <person name="Valentovich L.N."/>
            <person name="Sidarenka A.V."/>
        </authorList>
    </citation>
    <scope>NUCLEOTIDE SEQUENCE</scope>
    <source>
        <strain evidence="1">BIM B-1768</strain>
    </source>
</reference>
<proteinExistence type="predicted"/>
<dbReference type="Proteomes" id="UP001064933">
    <property type="component" value="Chromosome"/>
</dbReference>
<evidence type="ECO:0000313" key="1">
    <source>
        <dbReference type="EMBL" id="UXH80655.1"/>
    </source>
</evidence>
<keyword evidence="2" id="KW-1185">Reference proteome</keyword>
<name>A0ABY6B866_9BURK</name>
<evidence type="ECO:0000313" key="2">
    <source>
        <dbReference type="Proteomes" id="UP001064933"/>
    </source>
</evidence>
<organism evidence="1 2">
    <name type="scientific">Roseateles amylovorans</name>
    <dbReference type="NCBI Taxonomy" id="2978473"/>
    <lineage>
        <taxon>Bacteria</taxon>
        <taxon>Pseudomonadati</taxon>
        <taxon>Pseudomonadota</taxon>
        <taxon>Betaproteobacteria</taxon>
        <taxon>Burkholderiales</taxon>
        <taxon>Sphaerotilaceae</taxon>
        <taxon>Roseateles</taxon>
    </lineage>
</organism>
<dbReference type="EMBL" id="CP104562">
    <property type="protein sequence ID" value="UXH80655.1"/>
    <property type="molecule type" value="Genomic_DNA"/>
</dbReference>
<gene>
    <name evidence="1" type="ORF">N4261_12580</name>
</gene>
<protein>
    <submittedName>
        <fullName evidence="1">Uncharacterized protein</fullName>
    </submittedName>
</protein>
<accession>A0ABY6B866</accession>
<dbReference type="RefSeq" id="WP_261760472.1">
    <property type="nucleotide sequence ID" value="NZ_CP104562.2"/>
</dbReference>